<organism evidence="1 2">
    <name type="scientific">Filimonas zeae</name>
    <dbReference type="NCBI Taxonomy" id="1737353"/>
    <lineage>
        <taxon>Bacteria</taxon>
        <taxon>Pseudomonadati</taxon>
        <taxon>Bacteroidota</taxon>
        <taxon>Chitinophagia</taxon>
        <taxon>Chitinophagales</taxon>
        <taxon>Chitinophagaceae</taxon>
        <taxon>Filimonas</taxon>
    </lineage>
</organism>
<dbReference type="AlphaFoldDB" id="A0A917MPL2"/>
<dbReference type="Pfam" id="PF12893">
    <property type="entry name" value="Lumazine_bd_2"/>
    <property type="match status" value="1"/>
</dbReference>
<dbReference type="SUPFAM" id="SSF54427">
    <property type="entry name" value="NTF2-like"/>
    <property type="match status" value="1"/>
</dbReference>
<dbReference type="Gene3D" id="3.10.450.50">
    <property type="match status" value="1"/>
</dbReference>
<evidence type="ECO:0000313" key="1">
    <source>
        <dbReference type="EMBL" id="GGH56748.1"/>
    </source>
</evidence>
<comment type="caution">
    <text evidence="1">The sequence shown here is derived from an EMBL/GenBank/DDBJ whole genome shotgun (WGS) entry which is preliminary data.</text>
</comment>
<protein>
    <recommendedName>
        <fullName evidence="3">Lumazine-binding</fullName>
    </recommendedName>
</protein>
<sequence>MSATVYFRLLIFNLLLIVGVGAGYGQTATDSVKATIDGLFTAMLQSDSAGVMNSFAPEAVLQTIVEKQGNVRVQTEKAEDFARAVKGFAKEACDERIVYDVVRIDGDLAIAWTPYRFYYKKEFHHCGVNSFQLVRLNGRWKIQYIIDTRRKTGCEAIHP</sequence>
<reference evidence="1" key="2">
    <citation type="submission" date="2020-09" db="EMBL/GenBank/DDBJ databases">
        <authorList>
            <person name="Sun Q."/>
            <person name="Zhou Y."/>
        </authorList>
    </citation>
    <scope>NUCLEOTIDE SEQUENCE</scope>
    <source>
        <strain evidence="1">CGMCC 1.15290</strain>
    </source>
</reference>
<evidence type="ECO:0008006" key="3">
    <source>
        <dbReference type="Google" id="ProtNLM"/>
    </source>
</evidence>
<accession>A0A917MPL2</accession>
<dbReference type="InterPro" id="IPR032710">
    <property type="entry name" value="NTF2-like_dom_sf"/>
</dbReference>
<proteinExistence type="predicted"/>
<name>A0A917MPL2_9BACT</name>
<evidence type="ECO:0000313" key="2">
    <source>
        <dbReference type="Proteomes" id="UP000627292"/>
    </source>
</evidence>
<keyword evidence="2" id="KW-1185">Reference proteome</keyword>
<reference evidence="1" key="1">
    <citation type="journal article" date="2014" name="Int. J. Syst. Evol. Microbiol.">
        <title>Complete genome sequence of Corynebacterium casei LMG S-19264T (=DSM 44701T), isolated from a smear-ripened cheese.</title>
        <authorList>
            <consortium name="US DOE Joint Genome Institute (JGI-PGF)"/>
            <person name="Walter F."/>
            <person name="Albersmeier A."/>
            <person name="Kalinowski J."/>
            <person name="Ruckert C."/>
        </authorList>
    </citation>
    <scope>NUCLEOTIDE SEQUENCE</scope>
    <source>
        <strain evidence="1">CGMCC 1.15290</strain>
    </source>
</reference>
<dbReference type="EMBL" id="BMIB01000001">
    <property type="protein sequence ID" value="GGH56748.1"/>
    <property type="molecule type" value="Genomic_DNA"/>
</dbReference>
<dbReference type="RefSeq" id="WP_188949560.1">
    <property type="nucleotide sequence ID" value="NZ_BMIB01000001.1"/>
</dbReference>
<dbReference type="InterPro" id="IPR039437">
    <property type="entry name" value="FrzH/put_lumazine-bd"/>
</dbReference>
<gene>
    <name evidence="1" type="ORF">GCM10011379_00680</name>
</gene>
<dbReference type="Proteomes" id="UP000627292">
    <property type="component" value="Unassembled WGS sequence"/>
</dbReference>